<keyword evidence="3" id="KW-1185">Reference proteome</keyword>
<feature type="region of interest" description="Disordered" evidence="1">
    <location>
        <begin position="1"/>
        <end position="26"/>
    </location>
</feature>
<sequence length="76" mass="8097">MLTPAAYRRWRDRPGHRPTGSDGSERAVARGVDVVTSAGIRSNSVRVAARIVGMAMVTVIEAEAGTWYGPDAAVGW</sequence>
<evidence type="ECO:0000256" key="1">
    <source>
        <dbReference type="SAM" id="MobiDB-lite"/>
    </source>
</evidence>
<protein>
    <submittedName>
        <fullName evidence="2">Uncharacterized protein</fullName>
    </submittedName>
</protein>
<accession>A0ABU7S1N3</accession>
<dbReference type="RefSeq" id="WP_331217584.1">
    <property type="nucleotide sequence ID" value="NZ_JAZGQK010000030.1"/>
</dbReference>
<comment type="caution">
    <text evidence="2">The sequence shown here is derived from an EMBL/GenBank/DDBJ whole genome shotgun (WGS) entry which is preliminary data.</text>
</comment>
<evidence type="ECO:0000313" key="2">
    <source>
        <dbReference type="EMBL" id="MEE6262652.1"/>
    </source>
</evidence>
<dbReference type="Proteomes" id="UP001332243">
    <property type="component" value="Unassembled WGS sequence"/>
</dbReference>
<gene>
    <name evidence="2" type="ORF">V1633_29655</name>
</gene>
<dbReference type="EMBL" id="JAZGQK010000030">
    <property type="protein sequence ID" value="MEE6262652.1"/>
    <property type="molecule type" value="Genomic_DNA"/>
</dbReference>
<organism evidence="2 3">
    <name type="scientific">Plantactinospora sonchi</name>
    <dbReference type="NCBI Taxonomy" id="1544735"/>
    <lineage>
        <taxon>Bacteria</taxon>
        <taxon>Bacillati</taxon>
        <taxon>Actinomycetota</taxon>
        <taxon>Actinomycetes</taxon>
        <taxon>Micromonosporales</taxon>
        <taxon>Micromonosporaceae</taxon>
        <taxon>Plantactinospora</taxon>
    </lineage>
</organism>
<reference evidence="2 3" key="1">
    <citation type="submission" date="2024-01" db="EMBL/GenBank/DDBJ databases">
        <title>Genome insights into Plantactinospora sonchi sp. nov.</title>
        <authorList>
            <person name="Wang L."/>
        </authorList>
    </citation>
    <scope>NUCLEOTIDE SEQUENCE [LARGE SCALE GENOMIC DNA]</scope>
    <source>
        <strain evidence="2 3">NEAU-QY2</strain>
    </source>
</reference>
<name>A0ABU7S1N3_9ACTN</name>
<evidence type="ECO:0000313" key="3">
    <source>
        <dbReference type="Proteomes" id="UP001332243"/>
    </source>
</evidence>
<proteinExistence type="predicted"/>